<dbReference type="SMART" id="SM00595">
    <property type="entry name" value="MADF"/>
    <property type="match status" value="1"/>
</dbReference>
<evidence type="ECO:0000313" key="3">
    <source>
        <dbReference type="EMBL" id="CAH1397404.1"/>
    </source>
</evidence>
<dbReference type="PANTHER" id="PTHR12243:SF67">
    <property type="entry name" value="COREPRESSOR OF PANGOLIN, ISOFORM A-RELATED"/>
    <property type="match status" value="1"/>
</dbReference>
<protein>
    <recommendedName>
        <fullName evidence="2">MADF domain-containing protein</fullName>
    </recommendedName>
</protein>
<keyword evidence="4" id="KW-1185">Reference proteome</keyword>
<evidence type="ECO:0000259" key="2">
    <source>
        <dbReference type="PROSITE" id="PS51029"/>
    </source>
</evidence>
<feature type="compositionally biased region" description="Acidic residues" evidence="1">
    <location>
        <begin position="155"/>
        <end position="168"/>
    </location>
</feature>
<proteinExistence type="predicted"/>
<dbReference type="GO" id="GO:0005667">
    <property type="term" value="C:transcription regulator complex"/>
    <property type="evidence" value="ECO:0007669"/>
    <property type="project" value="TreeGrafter"/>
</dbReference>
<feature type="region of interest" description="Disordered" evidence="1">
    <location>
        <begin position="271"/>
        <end position="303"/>
    </location>
</feature>
<feature type="compositionally biased region" description="Low complexity" evidence="1">
    <location>
        <begin position="274"/>
        <end position="292"/>
    </location>
</feature>
<name>A0A9P0MKD2_NEZVI</name>
<gene>
    <name evidence="3" type="ORF">NEZAVI_LOCUS7233</name>
</gene>
<evidence type="ECO:0000313" key="4">
    <source>
        <dbReference type="Proteomes" id="UP001152798"/>
    </source>
</evidence>
<dbReference type="Pfam" id="PF10545">
    <property type="entry name" value="MADF_DNA_bdg"/>
    <property type="match status" value="1"/>
</dbReference>
<feature type="region of interest" description="Disordered" evidence="1">
    <location>
        <begin position="154"/>
        <end position="184"/>
    </location>
</feature>
<dbReference type="InterPro" id="IPR006578">
    <property type="entry name" value="MADF-dom"/>
</dbReference>
<accession>A0A9P0MKD2</accession>
<dbReference type="PANTHER" id="PTHR12243">
    <property type="entry name" value="MADF DOMAIN TRANSCRIPTION FACTOR"/>
    <property type="match status" value="1"/>
</dbReference>
<sequence length="303" mass="35240">MADEIENEHYMTSCEVFIKEENTYDPETSSPSIGQDEGHQIYNADNVSSVMEEKLINAVRQYEELYNTNHANYMRSKLKMKVWGKIAKKLNLSNGKKAKDHWTKLRDRHRDALRRQRKQKSGTSGTAIRPWTYQKEMEFLIPFMVNRSTISNISDETEQQSSDQEDEVSNTMVDTPASSETFCSPYTKKKNSKLTNVLENNFKKSEERALKQDEFQNLLLKKKETEILEQNDALQQFFNSMYNLTKVMPIRFQQQIRRKLFSAVSEAEDKIYAQSSSTEPSQSSPSTTNTDSELTFRYPSNSH</sequence>
<evidence type="ECO:0000256" key="1">
    <source>
        <dbReference type="SAM" id="MobiDB-lite"/>
    </source>
</evidence>
<dbReference type="EMBL" id="OV725079">
    <property type="protein sequence ID" value="CAH1397404.1"/>
    <property type="molecule type" value="Genomic_DNA"/>
</dbReference>
<dbReference type="Proteomes" id="UP001152798">
    <property type="component" value="Chromosome 3"/>
</dbReference>
<reference evidence="3" key="1">
    <citation type="submission" date="2022-01" db="EMBL/GenBank/DDBJ databases">
        <authorList>
            <person name="King R."/>
        </authorList>
    </citation>
    <scope>NUCLEOTIDE SEQUENCE</scope>
</reference>
<dbReference type="OrthoDB" id="6629411at2759"/>
<dbReference type="AlphaFoldDB" id="A0A9P0MKD2"/>
<organism evidence="3 4">
    <name type="scientific">Nezara viridula</name>
    <name type="common">Southern green stink bug</name>
    <name type="synonym">Cimex viridulus</name>
    <dbReference type="NCBI Taxonomy" id="85310"/>
    <lineage>
        <taxon>Eukaryota</taxon>
        <taxon>Metazoa</taxon>
        <taxon>Ecdysozoa</taxon>
        <taxon>Arthropoda</taxon>
        <taxon>Hexapoda</taxon>
        <taxon>Insecta</taxon>
        <taxon>Pterygota</taxon>
        <taxon>Neoptera</taxon>
        <taxon>Paraneoptera</taxon>
        <taxon>Hemiptera</taxon>
        <taxon>Heteroptera</taxon>
        <taxon>Panheteroptera</taxon>
        <taxon>Pentatomomorpha</taxon>
        <taxon>Pentatomoidea</taxon>
        <taxon>Pentatomidae</taxon>
        <taxon>Pentatominae</taxon>
        <taxon>Nezara</taxon>
    </lineage>
</organism>
<dbReference type="PROSITE" id="PS51029">
    <property type="entry name" value="MADF"/>
    <property type="match status" value="1"/>
</dbReference>
<dbReference type="GO" id="GO:0005634">
    <property type="term" value="C:nucleus"/>
    <property type="evidence" value="ECO:0007669"/>
    <property type="project" value="TreeGrafter"/>
</dbReference>
<feature type="compositionally biased region" description="Polar residues" evidence="1">
    <location>
        <begin position="169"/>
        <end position="184"/>
    </location>
</feature>
<feature type="domain" description="MADF" evidence="2">
    <location>
        <begin position="54"/>
        <end position="145"/>
    </location>
</feature>
<dbReference type="InterPro" id="IPR039353">
    <property type="entry name" value="TF_Adf1"/>
</dbReference>
<dbReference type="GO" id="GO:0006357">
    <property type="term" value="P:regulation of transcription by RNA polymerase II"/>
    <property type="evidence" value="ECO:0007669"/>
    <property type="project" value="TreeGrafter"/>
</dbReference>